<dbReference type="SUPFAM" id="SSF51126">
    <property type="entry name" value="Pectin lyase-like"/>
    <property type="match status" value="1"/>
</dbReference>
<dbReference type="OrthoDB" id="9808066at2"/>
<name>A0A4V2Z325_9ACTN</name>
<dbReference type="EMBL" id="SMKZ01000011">
    <property type="protein sequence ID" value="TDE11138.1"/>
    <property type="molecule type" value="Genomic_DNA"/>
</dbReference>
<dbReference type="AlphaFoldDB" id="A0A4V2Z325"/>
<evidence type="ECO:0000313" key="4">
    <source>
        <dbReference type="Proteomes" id="UP000294739"/>
    </source>
</evidence>
<dbReference type="Pfam" id="PF21231">
    <property type="entry name" value="GH141_M"/>
    <property type="match status" value="1"/>
</dbReference>
<evidence type="ECO:0000256" key="1">
    <source>
        <dbReference type="SAM" id="MobiDB-lite"/>
    </source>
</evidence>
<sequence length="1034" mass="109230">MTTAGAAVVAGGGADPATAARGVGESEPVELYVTPNLVDGADCSGSLPCSLERAQQEQRRHTAADAGAGRDVIVYLHGGTYRIAEPLTFDARDSGTSEHSVVWRNYPGESPVLSGGTPITGWTPGPDGVWSADAGGLNFLQLYATGQRFTRARTPNLGSFVQGQPFTLEGTNTTQVRVPADTLADWDLQQLERAQVIVHFAWRQWRYRIESTSADDTGNRWVVARQPEGSTGATGGEIPVATTTTRRGSVSPVYFENAREFLDQAGEWYLDTTADTVYLKPPDGANPNTLGVVAPVTEQLLDIDGASHLQFYGLQFAHSTWLLPDQQGNLQRQGGFHLEHEPLGYADGFPVWYVNPGAVNVRNASHISFRRNAFRFLGANGIVFGPATHDDEIVGNMFTHVADTAVFIGSQHDPIAEPDQENRNETVSNNYFAHMGEDYATDSAVTATFPNGLTVSNNLIRDVKNIAINVGSVFNIGDDVLSLRNVQITGNRIDASCTISADCGAIHSKNNYYYDLSGPNPVPRSTIDGNYITNVNENPAQPGESRVRGIYADDHTSNLLVSNNEWHNVDEPIRLHTTGGLNNDLVDNGVGNQDVIRAAGLEPAYLDLPTLDPDTDSVGGTGGPGSVTVAEASTVAPVELRQLGDGMATVTVTNPGDRPLRDLGVEVVAYDQVNLTQVTGQLVEPAANRHRPLAAGETRTLRWRFDVPLGTTAGEYDLLARVSYTTLDRHWGEAAAIAATSVLPAVTLTAEPADVVIGAGGRADLSVRITSHVDTPLTVGLSGASEPDGVRLEPSSAEFPLPAGGSRAMTVGLVGERPGPAVVDIGLTARTADGVPADVAAVSVPVNVAYGSLAGAFDNVGITDDANPDAGSWGRNGRSYSAQALADAGIVPGGPVIVDEAVFTWPDVPPGVPDNVQANGQLIAMAGAGSRLAVLGTSDGREHEGTGTVHYSDGTSSSFDLRFQHWAYPDLEPDPVVVMPYINRAGVGREDRPVGLYAQSVPIDPAKEVTAVELPAISAPGSHGMHVFALALAP</sequence>
<accession>A0A4V2Z325</accession>
<dbReference type="InterPro" id="IPR012334">
    <property type="entry name" value="Pectin_lyas_fold"/>
</dbReference>
<dbReference type="PANTHER" id="PTHR36453:SF1">
    <property type="entry name" value="RIGHT HANDED BETA HELIX DOMAIN-CONTAINING PROTEIN"/>
    <property type="match status" value="1"/>
</dbReference>
<dbReference type="PANTHER" id="PTHR36453">
    <property type="entry name" value="SECRETED PROTEIN-RELATED"/>
    <property type="match status" value="1"/>
</dbReference>
<dbReference type="InterPro" id="IPR048482">
    <property type="entry name" value="GH141_ins"/>
</dbReference>
<dbReference type="SMART" id="SM00710">
    <property type="entry name" value="PbH1"/>
    <property type="match status" value="6"/>
</dbReference>
<dbReference type="InterPro" id="IPR006626">
    <property type="entry name" value="PbH1"/>
</dbReference>
<dbReference type="InParanoid" id="A0A4V2Z325"/>
<dbReference type="Proteomes" id="UP000294739">
    <property type="component" value="Unassembled WGS sequence"/>
</dbReference>
<dbReference type="RefSeq" id="WP_131893822.1">
    <property type="nucleotide sequence ID" value="NZ_SMKZ01000011.1"/>
</dbReference>
<protein>
    <recommendedName>
        <fullName evidence="2">GH141-like insertion domain-containing protein</fullName>
    </recommendedName>
</protein>
<reference evidence="3 4" key="1">
    <citation type="submission" date="2019-03" db="EMBL/GenBank/DDBJ databases">
        <title>Draft genome sequences of novel Actinobacteria.</title>
        <authorList>
            <person name="Sahin N."/>
            <person name="Ay H."/>
            <person name="Saygin H."/>
        </authorList>
    </citation>
    <scope>NUCLEOTIDE SEQUENCE [LARGE SCALE GENOMIC DNA]</scope>
    <source>
        <strain evidence="3 4">5K138</strain>
    </source>
</reference>
<comment type="caution">
    <text evidence="3">The sequence shown here is derived from an EMBL/GenBank/DDBJ whole genome shotgun (WGS) entry which is preliminary data.</text>
</comment>
<gene>
    <name evidence="3" type="ORF">E1269_09695</name>
</gene>
<feature type="region of interest" description="Disordered" evidence="1">
    <location>
        <begin position="1"/>
        <end position="24"/>
    </location>
</feature>
<organism evidence="3 4">
    <name type="scientific">Jiangella asiatica</name>
    <dbReference type="NCBI Taxonomy" id="2530372"/>
    <lineage>
        <taxon>Bacteria</taxon>
        <taxon>Bacillati</taxon>
        <taxon>Actinomycetota</taxon>
        <taxon>Actinomycetes</taxon>
        <taxon>Jiangellales</taxon>
        <taxon>Jiangellaceae</taxon>
        <taxon>Jiangella</taxon>
    </lineage>
</organism>
<feature type="domain" description="GH141-like insertion" evidence="2">
    <location>
        <begin position="136"/>
        <end position="281"/>
    </location>
</feature>
<dbReference type="Gene3D" id="2.160.20.10">
    <property type="entry name" value="Single-stranded right-handed beta-helix, Pectin lyase-like"/>
    <property type="match status" value="2"/>
</dbReference>
<evidence type="ECO:0000259" key="2">
    <source>
        <dbReference type="Pfam" id="PF21231"/>
    </source>
</evidence>
<evidence type="ECO:0000313" key="3">
    <source>
        <dbReference type="EMBL" id="TDE11138.1"/>
    </source>
</evidence>
<feature type="compositionally biased region" description="Low complexity" evidence="1">
    <location>
        <begin position="1"/>
        <end position="22"/>
    </location>
</feature>
<proteinExistence type="predicted"/>
<keyword evidence="4" id="KW-1185">Reference proteome</keyword>
<dbReference type="InterPro" id="IPR011050">
    <property type="entry name" value="Pectin_lyase_fold/virulence"/>
</dbReference>